<feature type="region of interest" description="Disordered" evidence="1">
    <location>
        <begin position="92"/>
        <end position="296"/>
    </location>
</feature>
<feature type="compositionally biased region" description="Basic and acidic residues" evidence="1">
    <location>
        <begin position="287"/>
        <end position="296"/>
    </location>
</feature>
<name>M2QX23_CERS8</name>
<dbReference type="HOGENOM" id="CLU_941816_0_0_1"/>
<feature type="compositionally biased region" description="Polar residues" evidence="1">
    <location>
        <begin position="188"/>
        <end position="201"/>
    </location>
</feature>
<dbReference type="EMBL" id="KB446097">
    <property type="protein sequence ID" value="EMD30482.1"/>
    <property type="molecule type" value="Genomic_DNA"/>
</dbReference>
<dbReference type="PROSITE" id="PS51257">
    <property type="entry name" value="PROKAR_LIPOPROTEIN"/>
    <property type="match status" value="1"/>
</dbReference>
<reference evidence="2 3" key="1">
    <citation type="journal article" date="2012" name="Proc. Natl. Acad. Sci. U.S.A.">
        <title>Comparative genomics of Ceriporiopsis subvermispora and Phanerochaete chrysosporium provide insight into selective ligninolysis.</title>
        <authorList>
            <person name="Fernandez-Fueyo E."/>
            <person name="Ruiz-Duenas F.J."/>
            <person name="Ferreira P."/>
            <person name="Floudas D."/>
            <person name="Hibbett D.S."/>
            <person name="Canessa P."/>
            <person name="Larrondo L.F."/>
            <person name="James T.Y."/>
            <person name="Seelenfreund D."/>
            <person name="Lobos S."/>
            <person name="Polanco R."/>
            <person name="Tello M."/>
            <person name="Honda Y."/>
            <person name="Watanabe T."/>
            <person name="Watanabe T."/>
            <person name="Ryu J.S."/>
            <person name="Kubicek C.P."/>
            <person name="Schmoll M."/>
            <person name="Gaskell J."/>
            <person name="Hammel K.E."/>
            <person name="St John F.J."/>
            <person name="Vanden Wymelenberg A."/>
            <person name="Sabat G."/>
            <person name="Splinter BonDurant S."/>
            <person name="Syed K."/>
            <person name="Yadav J.S."/>
            <person name="Doddapaneni H."/>
            <person name="Subramanian V."/>
            <person name="Lavin J.L."/>
            <person name="Oguiza J.A."/>
            <person name="Perez G."/>
            <person name="Pisabarro A.G."/>
            <person name="Ramirez L."/>
            <person name="Santoyo F."/>
            <person name="Master E."/>
            <person name="Coutinho P.M."/>
            <person name="Henrissat B."/>
            <person name="Lombard V."/>
            <person name="Magnuson J.K."/>
            <person name="Kuees U."/>
            <person name="Hori C."/>
            <person name="Igarashi K."/>
            <person name="Samejima M."/>
            <person name="Held B.W."/>
            <person name="Barry K.W."/>
            <person name="LaButti K.M."/>
            <person name="Lapidus A."/>
            <person name="Lindquist E.A."/>
            <person name="Lucas S.M."/>
            <person name="Riley R."/>
            <person name="Salamov A.A."/>
            <person name="Hoffmeister D."/>
            <person name="Schwenk D."/>
            <person name="Hadar Y."/>
            <person name="Yarden O."/>
            <person name="de Vries R.P."/>
            <person name="Wiebenga A."/>
            <person name="Stenlid J."/>
            <person name="Eastwood D."/>
            <person name="Grigoriev I.V."/>
            <person name="Berka R.M."/>
            <person name="Blanchette R.A."/>
            <person name="Kersten P."/>
            <person name="Martinez A.T."/>
            <person name="Vicuna R."/>
            <person name="Cullen D."/>
        </authorList>
    </citation>
    <scope>NUCLEOTIDE SEQUENCE [LARGE SCALE GENOMIC DNA]</scope>
    <source>
        <strain evidence="2 3">B</strain>
    </source>
</reference>
<feature type="compositionally biased region" description="Low complexity" evidence="1">
    <location>
        <begin position="174"/>
        <end position="187"/>
    </location>
</feature>
<feature type="non-terminal residue" evidence="2">
    <location>
        <position position="1"/>
    </location>
</feature>
<evidence type="ECO:0000256" key="1">
    <source>
        <dbReference type="SAM" id="MobiDB-lite"/>
    </source>
</evidence>
<dbReference type="AlphaFoldDB" id="M2QX23"/>
<dbReference type="Proteomes" id="UP000016930">
    <property type="component" value="Unassembled WGS sequence"/>
</dbReference>
<feature type="compositionally biased region" description="Low complexity" evidence="1">
    <location>
        <begin position="207"/>
        <end position="221"/>
    </location>
</feature>
<evidence type="ECO:0000313" key="2">
    <source>
        <dbReference type="EMBL" id="EMD30482.1"/>
    </source>
</evidence>
<gene>
    <name evidence="2" type="ORF">CERSUDRAFT_78790</name>
</gene>
<sequence>MRIDGTVEETLKSWHKMVGMVSLILFGCVDQYGELVAGIKCAGTDKNGDTFERRLILERGLFRDRLCNFFENFMFDCYDGQERKVKWGATFGSAPSSATPASSTETTSSPAEKGTNTASAALSSGAPASSTHDTANTNTMSTRAEKGTNADTRPSAGTLESTPDTPQADSVVGSTTAISSAAPASSAHDSVNGKTMSTSVDNGMAGSTTTASSSATPASSTHDSVDGKTNTFADKQINADAAPSVRTSDPTTERVGLSAGDTAVADGKETSPLSAGPQETITSPGNKESRAETPQQ</sequence>
<feature type="compositionally biased region" description="Polar residues" evidence="1">
    <location>
        <begin position="271"/>
        <end position="286"/>
    </location>
</feature>
<protein>
    <submittedName>
        <fullName evidence="2">Uncharacterized protein</fullName>
    </submittedName>
</protein>
<organism evidence="2 3">
    <name type="scientific">Ceriporiopsis subvermispora (strain B)</name>
    <name type="common">White-rot fungus</name>
    <name type="synonym">Gelatoporia subvermispora</name>
    <dbReference type="NCBI Taxonomy" id="914234"/>
    <lineage>
        <taxon>Eukaryota</taxon>
        <taxon>Fungi</taxon>
        <taxon>Dikarya</taxon>
        <taxon>Basidiomycota</taxon>
        <taxon>Agaricomycotina</taxon>
        <taxon>Agaricomycetes</taxon>
        <taxon>Polyporales</taxon>
        <taxon>Gelatoporiaceae</taxon>
        <taxon>Gelatoporia</taxon>
    </lineage>
</organism>
<feature type="compositionally biased region" description="Polar residues" evidence="1">
    <location>
        <begin position="158"/>
        <end position="168"/>
    </location>
</feature>
<evidence type="ECO:0000313" key="3">
    <source>
        <dbReference type="Proteomes" id="UP000016930"/>
    </source>
</evidence>
<feature type="compositionally biased region" description="Low complexity" evidence="1">
    <location>
        <begin position="93"/>
        <end position="130"/>
    </location>
</feature>
<feature type="compositionally biased region" description="Polar residues" evidence="1">
    <location>
        <begin position="131"/>
        <end position="142"/>
    </location>
</feature>
<proteinExistence type="predicted"/>
<keyword evidence="3" id="KW-1185">Reference proteome</keyword>
<accession>M2QX23</accession>